<gene>
    <name evidence="4" type="ORF">BAE44_0019274</name>
</gene>
<dbReference type="EMBL" id="LWDX02052785">
    <property type="protein sequence ID" value="OEL19707.1"/>
    <property type="molecule type" value="Genomic_DNA"/>
</dbReference>
<comment type="caution">
    <text evidence="4">The sequence shown here is derived from an EMBL/GenBank/DDBJ whole genome shotgun (WGS) entry which is preliminary data.</text>
</comment>
<dbReference type="OrthoDB" id="787058at2759"/>
<keyword evidence="5" id="KW-1185">Reference proteome</keyword>
<evidence type="ECO:0000256" key="3">
    <source>
        <dbReference type="PROSITE-ProRule" id="PRU00708"/>
    </source>
</evidence>
<dbReference type="STRING" id="888268.A0A1E5V3Q2"/>
<dbReference type="Proteomes" id="UP000095767">
    <property type="component" value="Unassembled WGS sequence"/>
</dbReference>
<organism evidence="4 5">
    <name type="scientific">Dichanthelium oligosanthes</name>
    <dbReference type="NCBI Taxonomy" id="888268"/>
    <lineage>
        <taxon>Eukaryota</taxon>
        <taxon>Viridiplantae</taxon>
        <taxon>Streptophyta</taxon>
        <taxon>Embryophyta</taxon>
        <taxon>Tracheophyta</taxon>
        <taxon>Spermatophyta</taxon>
        <taxon>Magnoliopsida</taxon>
        <taxon>Liliopsida</taxon>
        <taxon>Poales</taxon>
        <taxon>Poaceae</taxon>
        <taxon>PACMAD clade</taxon>
        <taxon>Panicoideae</taxon>
        <taxon>Panicodae</taxon>
        <taxon>Paniceae</taxon>
        <taxon>Dichantheliinae</taxon>
        <taxon>Dichanthelium</taxon>
    </lineage>
</organism>
<sequence>MVFDGTPRPDAYSYGVMLRWLVDAGRHAGAVALHQDMRRRCPCPEAQDDFVLSLALKACVRSAEYGYGRRLHCDVIKAGGADGFVMNSLVDMYTKAGDLEYARKVFENGLFLFNEMRRDICTKGGGFMDP</sequence>
<evidence type="ECO:0008006" key="6">
    <source>
        <dbReference type="Google" id="ProtNLM"/>
    </source>
</evidence>
<dbReference type="Pfam" id="PF01535">
    <property type="entry name" value="PPR"/>
    <property type="match status" value="2"/>
</dbReference>
<dbReference type="InterPro" id="IPR046960">
    <property type="entry name" value="PPR_At4g14850-like_plant"/>
</dbReference>
<evidence type="ECO:0000256" key="2">
    <source>
        <dbReference type="ARBA" id="ARBA00022946"/>
    </source>
</evidence>
<dbReference type="NCBIfam" id="TIGR00756">
    <property type="entry name" value="PPR"/>
    <property type="match status" value="1"/>
</dbReference>
<dbReference type="GO" id="GO:0003723">
    <property type="term" value="F:RNA binding"/>
    <property type="evidence" value="ECO:0007669"/>
    <property type="project" value="InterPro"/>
</dbReference>
<evidence type="ECO:0000313" key="4">
    <source>
        <dbReference type="EMBL" id="OEL19707.1"/>
    </source>
</evidence>
<feature type="repeat" description="PPR" evidence="3">
    <location>
        <begin position="10"/>
        <end position="44"/>
    </location>
</feature>
<accession>A0A1E5V3Q2</accession>
<proteinExistence type="predicted"/>
<dbReference type="PANTHER" id="PTHR24015">
    <property type="entry name" value="OS07G0578800 PROTEIN-RELATED"/>
    <property type="match status" value="1"/>
</dbReference>
<name>A0A1E5V3Q2_9POAL</name>
<keyword evidence="2" id="KW-0809">Transit peptide</keyword>
<protein>
    <recommendedName>
        <fullName evidence="6">Pentatricopeptide repeat-containing protein</fullName>
    </recommendedName>
</protein>
<dbReference type="AlphaFoldDB" id="A0A1E5V3Q2"/>
<dbReference type="Gene3D" id="1.25.40.10">
    <property type="entry name" value="Tetratricopeptide repeat domain"/>
    <property type="match status" value="1"/>
</dbReference>
<evidence type="ECO:0000256" key="1">
    <source>
        <dbReference type="ARBA" id="ARBA00022737"/>
    </source>
</evidence>
<dbReference type="InterPro" id="IPR011990">
    <property type="entry name" value="TPR-like_helical_dom_sf"/>
</dbReference>
<dbReference type="GO" id="GO:0009451">
    <property type="term" value="P:RNA modification"/>
    <property type="evidence" value="ECO:0007669"/>
    <property type="project" value="InterPro"/>
</dbReference>
<dbReference type="PANTHER" id="PTHR24015:SF548">
    <property type="entry name" value="OS08G0340900 PROTEIN"/>
    <property type="match status" value="1"/>
</dbReference>
<dbReference type="InterPro" id="IPR002885">
    <property type="entry name" value="PPR_rpt"/>
</dbReference>
<keyword evidence="1" id="KW-0677">Repeat</keyword>
<reference evidence="4 5" key="1">
    <citation type="submission" date="2016-09" db="EMBL/GenBank/DDBJ databases">
        <title>The draft genome of Dichanthelium oligosanthes: A C3 panicoid grass species.</title>
        <authorList>
            <person name="Studer A.J."/>
            <person name="Schnable J.C."/>
            <person name="Brutnell T.P."/>
        </authorList>
    </citation>
    <scope>NUCLEOTIDE SEQUENCE [LARGE SCALE GENOMIC DNA]</scope>
    <source>
        <strain evidence="5">cv. Kellogg 1175</strain>
        <tissue evidence="4">Leaf</tissue>
    </source>
</reference>
<evidence type="ECO:0000313" key="5">
    <source>
        <dbReference type="Proteomes" id="UP000095767"/>
    </source>
</evidence>
<dbReference type="PROSITE" id="PS51375">
    <property type="entry name" value="PPR"/>
    <property type="match status" value="1"/>
</dbReference>